<dbReference type="Proteomes" id="UP000078561">
    <property type="component" value="Unassembled WGS sequence"/>
</dbReference>
<protein>
    <recommendedName>
        <fullName evidence="3">Transcription factor CBF/NF-Y/archaeal histone domain-containing protein</fullName>
    </recommendedName>
</protein>
<evidence type="ECO:0000313" key="2">
    <source>
        <dbReference type="Proteomes" id="UP000078561"/>
    </source>
</evidence>
<dbReference type="GO" id="GO:0046982">
    <property type="term" value="F:protein heterodimerization activity"/>
    <property type="evidence" value="ECO:0007669"/>
    <property type="project" value="InterPro"/>
</dbReference>
<dbReference type="EMBL" id="LT554731">
    <property type="protein sequence ID" value="SAM07245.1"/>
    <property type="molecule type" value="Genomic_DNA"/>
</dbReference>
<name>A0A168RQD0_ABSGL</name>
<dbReference type="GO" id="GO:0003677">
    <property type="term" value="F:DNA binding"/>
    <property type="evidence" value="ECO:0007669"/>
    <property type="project" value="InterPro"/>
</dbReference>
<dbReference type="GO" id="GO:0000278">
    <property type="term" value="P:mitotic cell cycle"/>
    <property type="evidence" value="ECO:0007669"/>
    <property type="project" value="InterPro"/>
</dbReference>
<dbReference type="CDD" id="cd13732">
    <property type="entry name" value="HFD_CENP-W"/>
    <property type="match status" value="1"/>
</dbReference>
<dbReference type="OrthoDB" id="2543597at2759"/>
<dbReference type="InterPro" id="IPR009072">
    <property type="entry name" value="Histone-fold"/>
</dbReference>
<dbReference type="Gene3D" id="1.10.20.10">
    <property type="entry name" value="Histone, subunit A"/>
    <property type="match status" value="1"/>
</dbReference>
<dbReference type="STRING" id="4829.A0A168RQD0"/>
<sequence length="86" mass="10057">MKSATPNRKSFDRSIRRRLGPGHQLAENTDLLIYLDFVLFIKRLARESHNEAIKSQPIDKKRRPKVRVGAEEIQKVSEDVLRKFRG</sequence>
<reference evidence="1" key="1">
    <citation type="submission" date="2016-04" db="EMBL/GenBank/DDBJ databases">
        <authorList>
            <person name="Evans L.H."/>
            <person name="Alamgir A."/>
            <person name="Owens N."/>
            <person name="Weber N.D."/>
            <person name="Virtaneva K."/>
            <person name="Barbian K."/>
            <person name="Babar A."/>
            <person name="Rosenke K."/>
        </authorList>
    </citation>
    <scope>NUCLEOTIDE SEQUENCE [LARGE SCALE GENOMIC DNA]</scope>
    <source>
        <strain evidence="1">CBS 101.48</strain>
    </source>
</reference>
<keyword evidence="2" id="KW-1185">Reference proteome</keyword>
<dbReference type="InterPro" id="IPR028847">
    <property type="entry name" value="CENP-W"/>
</dbReference>
<gene>
    <name evidence="1" type="primary">ABSGL_12884.1 scaffold 13518</name>
</gene>
<dbReference type="Pfam" id="PF15510">
    <property type="entry name" value="CENP-W"/>
    <property type="match status" value="1"/>
</dbReference>
<dbReference type="AlphaFoldDB" id="A0A168RQD0"/>
<accession>A0A168RQD0</accession>
<dbReference type="GO" id="GO:0051382">
    <property type="term" value="P:kinetochore assembly"/>
    <property type="evidence" value="ECO:0007669"/>
    <property type="project" value="InterPro"/>
</dbReference>
<proteinExistence type="predicted"/>
<organism evidence="1">
    <name type="scientific">Absidia glauca</name>
    <name type="common">Pin mould</name>
    <dbReference type="NCBI Taxonomy" id="4829"/>
    <lineage>
        <taxon>Eukaryota</taxon>
        <taxon>Fungi</taxon>
        <taxon>Fungi incertae sedis</taxon>
        <taxon>Mucoromycota</taxon>
        <taxon>Mucoromycotina</taxon>
        <taxon>Mucoromycetes</taxon>
        <taxon>Mucorales</taxon>
        <taxon>Cunninghamellaceae</taxon>
        <taxon>Absidia</taxon>
    </lineage>
</organism>
<dbReference type="InParanoid" id="A0A168RQD0"/>
<evidence type="ECO:0000313" key="1">
    <source>
        <dbReference type="EMBL" id="SAM07245.1"/>
    </source>
</evidence>
<evidence type="ECO:0008006" key="3">
    <source>
        <dbReference type="Google" id="ProtNLM"/>
    </source>
</evidence>